<dbReference type="Gene3D" id="3.40.50.1000">
    <property type="entry name" value="HAD superfamily/HAD-like"/>
    <property type="match status" value="1"/>
</dbReference>
<evidence type="ECO:0000256" key="5">
    <source>
        <dbReference type="ARBA" id="ARBA00022723"/>
    </source>
</evidence>
<dbReference type="GO" id="GO:0005886">
    <property type="term" value="C:plasma membrane"/>
    <property type="evidence" value="ECO:0007669"/>
    <property type="project" value="UniProtKB-SubCell"/>
</dbReference>
<evidence type="ECO:0000313" key="15">
    <source>
        <dbReference type="Proteomes" id="UP000010367"/>
    </source>
</evidence>
<evidence type="ECO:0000313" key="14">
    <source>
        <dbReference type="EMBL" id="AFY82147.1"/>
    </source>
</evidence>
<reference evidence="14 15" key="1">
    <citation type="submission" date="2012-06" db="EMBL/GenBank/DDBJ databases">
        <title>Finished chromosome of genome of Oscillatoria acuminata PCC 6304.</title>
        <authorList>
            <consortium name="US DOE Joint Genome Institute"/>
            <person name="Gugger M."/>
            <person name="Coursin T."/>
            <person name="Rippka R."/>
            <person name="Tandeau De Marsac N."/>
            <person name="Huntemann M."/>
            <person name="Wei C.-L."/>
            <person name="Han J."/>
            <person name="Detter J.C."/>
            <person name="Han C."/>
            <person name="Tapia R."/>
            <person name="Davenport K."/>
            <person name="Daligault H."/>
            <person name="Erkkila T."/>
            <person name="Gu W."/>
            <person name="Munk A.C.C."/>
            <person name="Teshima H."/>
            <person name="Xu Y."/>
            <person name="Chain P."/>
            <person name="Chen A."/>
            <person name="Krypides N."/>
            <person name="Mavromatis K."/>
            <person name="Markowitz V."/>
            <person name="Szeto E."/>
            <person name="Ivanova N."/>
            <person name="Mikhailova N."/>
            <person name="Ovchinnikova G."/>
            <person name="Pagani I."/>
            <person name="Pati A."/>
            <person name="Goodwin L."/>
            <person name="Peters L."/>
            <person name="Pitluck S."/>
            <person name="Woyke T."/>
            <person name="Kerfeld C."/>
        </authorList>
    </citation>
    <scope>NUCLEOTIDE SEQUENCE [LARGE SCALE GENOMIC DNA]</scope>
    <source>
        <strain evidence="14 15">PCC 6304</strain>
    </source>
</reference>
<dbReference type="InterPro" id="IPR018303">
    <property type="entry name" value="ATPase_P-typ_P_site"/>
</dbReference>
<feature type="region of interest" description="Disordered" evidence="12">
    <location>
        <begin position="78"/>
        <end position="98"/>
    </location>
</feature>
<protein>
    <submittedName>
        <fullName evidence="14">Heavy metal translocating P-type ATPase</fullName>
    </submittedName>
</protein>
<dbReference type="InterPro" id="IPR008250">
    <property type="entry name" value="ATPase_P-typ_transduc_dom_A_sf"/>
</dbReference>
<evidence type="ECO:0000256" key="8">
    <source>
        <dbReference type="ARBA" id="ARBA00022967"/>
    </source>
</evidence>
<dbReference type="InterPro" id="IPR023298">
    <property type="entry name" value="ATPase_P-typ_TM_dom_sf"/>
</dbReference>
<dbReference type="InterPro" id="IPR036412">
    <property type="entry name" value="HAD-like_sf"/>
</dbReference>
<dbReference type="eggNOG" id="COG2217">
    <property type="taxonomic scope" value="Bacteria"/>
</dbReference>
<dbReference type="OrthoDB" id="438550at2"/>
<feature type="transmembrane region" description="Helical" evidence="11">
    <location>
        <begin position="766"/>
        <end position="784"/>
    </location>
</feature>
<dbReference type="InterPro" id="IPR006121">
    <property type="entry name" value="HMA_dom"/>
</dbReference>
<dbReference type="NCBIfam" id="TIGR01494">
    <property type="entry name" value="ATPase_P-type"/>
    <property type="match status" value="1"/>
</dbReference>
<keyword evidence="9 11" id="KW-1133">Transmembrane helix</keyword>
<dbReference type="PANTHER" id="PTHR43520:SF8">
    <property type="entry name" value="P-TYPE CU(+) TRANSPORTER"/>
    <property type="match status" value="1"/>
</dbReference>
<dbReference type="RefSeq" id="WP_015148789.1">
    <property type="nucleotide sequence ID" value="NC_019693.1"/>
</dbReference>
<dbReference type="CDD" id="cd00371">
    <property type="entry name" value="HMA"/>
    <property type="match status" value="1"/>
</dbReference>
<dbReference type="SUPFAM" id="SSF81653">
    <property type="entry name" value="Calcium ATPase, transduction domain A"/>
    <property type="match status" value="1"/>
</dbReference>
<dbReference type="GO" id="GO:0043682">
    <property type="term" value="F:P-type divalent copper transporter activity"/>
    <property type="evidence" value="ECO:0007669"/>
    <property type="project" value="TreeGrafter"/>
</dbReference>
<keyword evidence="4 11" id="KW-0812">Transmembrane</keyword>
<dbReference type="EMBL" id="CP003607">
    <property type="protein sequence ID" value="AFY82147.1"/>
    <property type="molecule type" value="Genomic_DNA"/>
</dbReference>
<dbReference type="PROSITE" id="PS50846">
    <property type="entry name" value="HMA_2"/>
    <property type="match status" value="1"/>
</dbReference>
<dbReference type="FunFam" id="3.30.70.100:FF:000001">
    <property type="entry name" value="ATPase copper transporting beta"/>
    <property type="match status" value="1"/>
</dbReference>
<dbReference type="SFLD" id="SFLDG00002">
    <property type="entry name" value="C1.7:_P-type_atpase_like"/>
    <property type="match status" value="1"/>
</dbReference>
<dbReference type="InterPro" id="IPR059000">
    <property type="entry name" value="ATPase_P-type_domA"/>
</dbReference>
<dbReference type="SFLD" id="SFLDF00027">
    <property type="entry name" value="p-type_atpase"/>
    <property type="match status" value="1"/>
</dbReference>
<feature type="transmembrane region" description="Helical" evidence="11">
    <location>
        <begin position="422"/>
        <end position="445"/>
    </location>
</feature>
<dbReference type="FunFam" id="2.70.150.10:FF:000002">
    <property type="entry name" value="Copper-transporting ATPase 1, putative"/>
    <property type="match status" value="1"/>
</dbReference>
<dbReference type="PATRIC" id="fig|56110.3.peg.3018"/>
<keyword evidence="5 11" id="KW-0479">Metal-binding</keyword>
<dbReference type="GO" id="GO:0005524">
    <property type="term" value="F:ATP binding"/>
    <property type="evidence" value="ECO:0007669"/>
    <property type="project" value="UniProtKB-UniRule"/>
</dbReference>
<keyword evidence="6 11" id="KW-0547">Nucleotide-binding</keyword>
<evidence type="ECO:0000256" key="7">
    <source>
        <dbReference type="ARBA" id="ARBA00022840"/>
    </source>
</evidence>
<accession>K9TGY4</accession>
<keyword evidence="8" id="KW-1278">Translocase</keyword>
<dbReference type="SUPFAM" id="SSF56784">
    <property type="entry name" value="HAD-like"/>
    <property type="match status" value="1"/>
</dbReference>
<feature type="domain" description="HMA" evidence="13">
    <location>
        <begin position="16"/>
        <end position="82"/>
    </location>
</feature>
<comment type="subcellular location">
    <subcellularLocation>
        <location evidence="1">Cell membrane</location>
        <topology evidence="1">Multi-pass membrane protein</topology>
    </subcellularLocation>
</comment>
<feature type="transmembrane region" description="Helical" evidence="11">
    <location>
        <begin position="171"/>
        <end position="189"/>
    </location>
</feature>
<keyword evidence="10 11" id="KW-0472">Membrane</keyword>
<feature type="transmembrane region" description="Helical" evidence="11">
    <location>
        <begin position="735"/>
        <end position="760"/>
    </location>
</feature>
<dbReference type="Pfam" id="PF00702">
    <property type="entry name" value="Hydrolase"/>
    <property type="match status" value="1"/>
</dbReference>
<evidence type="ECO:0000256" key="11">
    <source>
        <dbReference type="RuleBase" id="RU362081"/>
    </source>
</evidence>
<dbReference type="Gene3D" id="2.70.150.10">
    <property type="entry name" value="Calcium-transporting ATPase, cytoplasmic transduction domain A"/>
    <property type="match status" value="1"/>
</dbReference>
<dbReference type="InterPro" id="IPR017969">
    <property type="entry name" value="Heavy-metal-associated_CS"/>
</dbReference>
<dbReference type="InterPro" id="IPR044492">
    <property type="entry name" value="P_typ_ATPase_HD_dom"/>
</dbReference>
<evidence type="ECO:0000256" key="12">
    <source>
        <dbReference type="SAM" id="MobiDB-lite"/>
    </source>
</evidence>
<dbReference type="InterPro" id="IPR023299">
    <property type="entry name" value="ATPase_P-typ_cyto_dom_N"/>
</dbReference>
<evidence type="ECO:0000256" key="4">
    <source>
        <dbReference type="ARBA" id="ARBA00022692"/>
    </source>
</evidence>
<dbReference type="STRING" id="56110.Oscil6304_2529"/>
<dbReference type="InterPro" id="IPR027256">
    <property type="entry name" value="P-typ_ATPase_IB"/>
</dbReference>
<gene>
    <name evidence="14" type="ORF">Oscil6304_2529</name>
</gene>
<evidence type="ECO:0000259" key="13">
    <source>
        <dbReference type="PROSITE" id="PS50846"/>
    </source>
</evidence>
<feature type="compositionally biased region" description="Polar residues" evidence="12">
    <location>
        <begin position="83"/>
        <end position="97"/>
    </location>
</feature>
<dbReference type="Gene3D" id="3.30.70.100">
    <property type="match status" value="1"/>
</dbReference>
<dbReference type="PRINTS" id="PR00943">
    <property type="entry name" value="CUATPASE"/>
</dbReference>
<keyword evidence="7 11" id="KW-0067">ATP-binding</keyword>
<dbReference type="PROSITE" id="PS00154">
    <property type="entry name" value="ATPASE_E1_E2"/>
    <property type="match status" value="1"/>
</dbReference>
<dbReference type="PANTHER" id="PTHR43520">
    <property type="entry name" value="ATP7, ISOFORM B"/>
    <property type="match status" value="1"/>
</dbReference>
<keyword evidence="11" id="KW-1003">Cell membrane</keyword>
<dbReference type="GO" id="GO:0005507">
    <property type="term" value="F:copper ion binding"/>
    <property type="evidence" value="ECO:0007669"/>
    <property type="project" value="TreeGrafter"/>
</dbReference>
<evidence type="ECO:0000256" key="3">
    <source>
        <dbReference type="ARBA" id="ARBA00022448"/>
    </source>
</evidence>
<evidence type="ECO:0000256" key="6">
    <source>
        <dbReference type="ARBA" id="ARBA00022741"/>
    </source>
</evidence>
<keyword evidence="15" id="KW-1185">Reference proteome</keyword>
<dbReference type="InterPro" id="IPR023214">
    <property type="entry name" value="HAD_sf"/>
</dbReference>
<evidence type="ECO:0000256" key="2">
    <source>
        <dbReference type="ARBA" id="ARBA00006024"/>
    </source>
</evidence>
<dbReference type="InterPro" id="IPR001757">
    <property type="entry name" value="P_typ_ATPase"/>
</dbReference>
<dbReference type="SUPFAM" id="SSF81665">
    <property type="entry name" value="Calcium ATPase, transmembrane domain M"/>
    <property type="match status" value="1"/>
</dbReference>
<evidence type="ECO:0000256" key="9">
    <source>
        <dbReference type="ARBA" id="ARBA00022989"/>
    </source>
</evidence>
<dbReference type="Pfam" id="PF00403">
    <property type="entry name" value="HMA"/>
    <property type="match status" value="1"/>
</dbReference>
<feature type="transmembrane region" description="Helical" evidence="11">
    <location>
        <begin position="106"/>
        <end position="125"/>
    </location>
</feature>
<feature type="transmembrane region" description="Helical" evidence="11">
    <location>
        <begin position="359"/>
        <end position="381"/>
    </location>
</feature>
<dbReference type="CDD" id="cd02094">
    <property type="entry name" value="P-type_ATPase_Cu-like"/>
    <property type="match status" value="1"/>
</dbReference>
<keyword evidence="3" id="KW-0813">Transport</keyword>
<dbReference type="PROSITE" id="PS01047">
    <property type="entry name" value="HMA_1"/>
    <property type="match status" value="1"/>
</dbReference>
<dbReference type="Gene3D" id="3.40.1110.10">
    <property type="entry name" value="Calcium-transporting ATPase, cytoplasmic domain N"/>
    <property type="match status" value="1"/>
</dbReference>
<dbReference type="InParanoid" id="K9TGY4"/>
<name>K9TGY4_9CYAN</name>
<dbReference type="SFLD" id="SFLDS00003">
    <property type="entry name" value="Haloacid_Dehalogenase"/>
    <property type="match status" value="1"/>
</dbReference>
<dbReference type="GO" id="GO:0016887">
    <property type="term" value="F:ATP hydrolysis activity"/>
    <property type="evidence" value="ECO:0007669"/>
    <property type="project" value="InterPro"/>
</dbReference>
<dbReference type="KEGG" id="oac:Oscil6304_2529"/>
<dbReference type="GO" id="GO:0055070">
    <property type="term" value="P:copper ion homeostasis"/>
    <property type="evidence" value="ECO:0007669"/>
    <property type="project" value="TreeGrafter"/>
</dbReference>
<dbReference type="AlphaFoldDB" id="K9TGY4"/>
<dbReference type="PRINTS" id="PR00119">
    <property type="entry name" value="CATATPASE"/>
</dbReference>
<dbReference type="NCBIfam" id="TIGR01525">
    <property type="entry name" value="ATPase-IB_hvy"/>
    <property type="match status" value="1"/>
</dbReference>
<evidence type="ECO:0000256" key="10">
    <source>
        <dbReference type="ARBA" id="ARBA00023136"/>
    </source>
</evidence>
<sequence>MLSSETQRPHSPSPVATTALDVGGMKCAGCVQAVERQLTQQPGVLSARVNLVTEVAAVEYEPDKIDPAQLAQKLTASGFPTELRSTTPDSPGESAQTSRHRQSIRAAIWNLAVATLLILLSGLGHLGQLGFLNQIGFHWALATAAIAIPGRPILVEGVRALWRNHPNMNTLVGLGALSAYLASCIAFLFPQLKWECFFDEPVMLLGFILLGRTLEQLARQRAASSLQALISLKPATARLITTPIGETSNSDSPPFTLEISADRVKVGESLQVLPGEKIPVDGEIISGSTTIDESMLTGESLPVLKQTGDPVVGGTLNQSGVIAIRATRIGGETTLAQIVALVEEAQTRKAPIQNLADTVAGYFTYGVMAIASFTFAFWYLIGTHLFPQVLQPAMQLTPLLPMGGHLHSLMEPTSPLLLSLKLAIAVLVIACPCSLGLATPTALLVGTSMGAERGLLIRGGDILEGVAQIDTVIFDKTGTLTNGEPQVTDCLCIDSVEPAEMLQLAATVESGTNHPLAQAILIESKTQNLPLLRGDCFQTEPGCGVSAMVENASVILGTEDWFKQQGIEISPDWSSRTRELAKAGKTVVFVGKGGELIGCIAVRDRLREEAQSTLDACRNLGLRVMMVTGDRPEVAQAIGQSLGLHPTDILAGVSPAGKAEAIAHLQSQGQCIAMIGDGINDAPALAQADIGISLNAATDVAVETAGIVLMRDSLLDVVSSIQLSRATFRKIRQNLFWAFAYNILGIPVAAGLLLPLWGILLNPSTAGAFMAFSSVSVVTNSLLLRRTHSG</sequence>
<evidence type="ECO:0000256" key="1">
    <source>
        <dbReference type="ARBA" id="ARBA00004651"/>
    </source>
</evidence>
<comment type="similarity">
    <text evidence="2 11">Belongs to the cation transport ATPase (P-type) (TC 3.A.3) family. Type IB subfamily.</text>
</comment>
<dbReference type="HOGENOM" id="CLU_001771_0_3_3"/>
<organism evidence="14 15">
    <name type="scientific">Oscillatoria acuminata PCC 6304</name>
    <dbReference type="NCBI Taxonomy" id="56110"/>
    <lineage>
        <taxon>Bacteria</taxon>
        <taxon>Bacillati</taxon>
        <taxon>Cyanobacteriota</taxon>
        <taxon>Cyanophyceae</taxon>
        <taxon>Oscillatoriophycideae</taxon>
        <taxon>Oscillatoriales</taxon>
        <taxon>Oscillatoriaceae</taxon>
        <taxon>Oscillatoria</taxon>
    </lineage>
</organism>
<dbReference type="Proteomes" id="UP000010367">
    <property type="component" value="Chromosome"/>
</dbReference>
<dbReference type="Pfam" id="PF00122">
    <property type="entry name" value="E1-E2_ATPase"/>
    <property type="match status" value="1"/>
</dbReference>
<proteinExistence type="inferred from homology"/>
<dbReference type="SUPFAM" id="SSF55008">
    <property type="entry name" value="HMA, heavy metal-associated domain"/>
    <property type="match status" value="1"/>
</dbReference>
<dbReference type="InterPro" id="IPR036163">
    <property type="entry name" value="HMA_dom_sf"/>
</dbReference>